<dbReference type="AlphaFoldDB" id="A0A6J6UPE9"/>
<gene>
    <name evidence="1" type="ORF">UFOPK2766_02260</name>
</gene>
<proteinExistence type="predicted"/>
<name>A0A6J6UPE9_9ZZZZ</name>
<evidence type="ECO:0000313" key="1">
    <source>
        <dbReference type="EMBL" id="CAB4761871.1"/>
    </source>
</evidence>
<accession>A0A6J6UPE9</accession>
<protein>
    <submittedName>
        <fullName evidence="1">Unannotated protein</fullName>
    </submittedName>
</protein>
<reference evidence="1" key="1">
    <citation type="submission" date="2020-05" db="EMBL/GenBank/DDBJ databases">
        <authorList>
            <person name="Chiriac C."/>
            <person name="Salcher M."/>
            <person name="Ghai R."/>
            <person name="Kavagutti S V."/>
        </authorList>
    </citation>
    <scope>NUCLEOTIDE SEQUENCE</scope>
</reference>
<sequence>MGSRLVLENSCKRWQLGGSQLVPLDYTEKKQVVSELGMGSAWGSNGLGVDPCTIWIAVPVVSGEQYPALALLLRLHGQSHRPNE</sequence>
<dbReference type="EMBL" id="CAEZYU010000165">
    <property type="protein sequence ID" value="CAB4761871.1"/>
    <property type="molecule type" value="Genomic_DNA"/>
</dbReference>
<organism evidence="1">
    <name type="scientific">freshwater metagenome</name>
    <dbReference type="NCBI Taxonomy" id="449393"/>
    <lineage>
        <taxon>unclassified sequences</taxon>
        <taxon>metagenomes</taxon>
        <taxon>ecological metagenomes</taxon>
    </lineage>
</organism>